<dbReference type="EMBL" id="NOWC01000095">
    <property type="protein sequence ID" value="OZS71808.1"/>
    <property type="molecule type" value="Genomic_DNA"/>
</dbReference>
<organism evidence="10 12">
    <name type="scientific">Providencia rettgeri</name>
    <dbReference type="NCBI Taxonomy" id="587"/>
    <lineage>
        <taxon>Bacteria</taxon>
        <taxon>Pseudomonadati</taxon>
        <taxon>Pseudomonadota</taxon>
        <taxon>Gammaproteobacteria</taxon>
        <taxon>Enterobacterales</taxon>
        <taxon>Morganellaceae</taxon>
        <taxon>Providencia</taxon>
    </lineage>
</organism>
<keyword evidence="7" id="KW-0812">Transmembrane</keyword>
<protein>
    <recommendedName>
        <fullName evidence="4 7">Signal peptidase I</fullName>
        <ecNumber evidence="3 7">3.4.21.89</ecNumber>
    </recommendedName>
</protein>
<keyword evidence="7" id="KW-0472">Membrane</keyword>
<dbReference type="SUPFAM" id="SSF51306">
    <property type="entry name" value="LexA/Signal peptidase"/>
    <property type="match status" value="1"/>
</dbReference>
<dbReference type="RefSeq" id="WP_094962563.1">
    <property type="nucleotide sequence ID" value="NZ_ABEXOC020000006.1"/>
</dbReference>
<dbReference type="CDD" id="cd06530">
    <property type="entry name" value="S26_SPase_I"/>
    <property type="match status" value="1"/>
</dbReference>
<dbReference type="GO" id="GO:0004252">
    <property type="term" value="F:serine-type endopeptidase activity"/>
    <property type="evidence" value="ECO:0007669"/>
    <property type="project" value="InterPro"/>
</dbReference>
<dbReference type="InterPro" id="IPR000223">
    <property type="entry name" value="Pept_S26A_signal_pept_1"/>
</dbReference>
<dbReference type="GeneID" id="93396170"/>
<dbReference type="GO" id="GO:0006465">
    <property type="term" value="P:signal peptide processing"/>
    <property type="evidence" value="ECO:0007669"/>
    <property type="project" value="InterPro"/>
</dbReference>
<evidence type="ECO:0000259" key="8">
    <source>
        <dbReference type="Pfam" id="PF10502"/>
    </source>
</evidence>
<dbReference type="PRINTS" id="PR00727">
    <property type="entry name" value="LEADERPTASE"/>
</dbReference>
<evidence type="ECO:0000256" key="5">
    <source>
        <dbReference type="ARBA" id="ARBA00022801"/>
    </source>
</evidence>
<evidence type="ECO:0000313" key="9">
    <source>
        <dbReference type="EMBL" id="CAB5717363.1"/>
    </source>
</evidence>
<evidence type="ECO:0000256" key="3">
    <source>
        <dbReference type="ARBA" id="ARBA00013208"/>
    </source>
</evidence>
<dbReference type="InterPro" id="IPR036286">
    <property type="entry name" value="LexA/Signal_pep-like_sf"/>
</dbReference>
<evidence type="ECO:0000256" key="6">
    <source>
        <dbReference type="PIRSR" id="PIRSR600223-1"/>
    </source>
</evidence>
<evidence type="ECO:0000313" key="10">
    <source>
        <dbReference type="EMBL" id="OZS71808.1"/>
    </source>
</evidence>
<dbReference type="AlphaFoldDB" id="A0A264VKE3"/>
<feature type="domain" description="Peptidase S26" evidence="8">
    <location>
        <begin position="30"/>
        <end position="211"/>
    </location>
</feature>
<keyword evidence="7" id="KW-0645">Protease</keyword>
<dbReference type="EMBL" id="NOWC01000028">
    <property type="protein sequence ID" value="OZS72992.1"/>
    <property type="molecule type" value="Genomic_DNA"/>
</dbReference>
<keyword evidence="10" id="KW-0614">Plasmid</keyword>
<dbReference type="Pfam" id="PF10502">
    <property type="entry name" value="Peptidase_S26"/>
    <property type="match status" value="1"/>
</dbReference>
<dbReference type="PANTHER" id="PTHR43390">
    <property type="entry name" value="SIGNAL PEPTIDASE I"/>
    <property type="match status" value="1"/>
</dbReference>
<dbReference type="Proteomes" id="UP000216001">
    <property type="component" value="Unassembled WGS sequence"/>
</dbReference>
<keyword evidence="5 7" id="KW-0378">Hydrolase</keyword>
<dbReference type="InterPro" id="IPR019533">
    <property type="entry name" value="Peptidase_S26"/>
</dbReference>
<reference evidence="9" key="2">
    <citation type="submission" date="2020-05" db="EMBL/GenBank/DDBJ databases">
        <authorList>
            <person name="Delgado-Blas J."/>
        </authorList>
    </citation>
    <scope>NUCLEOTIDE SEQUENCE</scope>
    <source>
        <strain evidence="9">BB1453</strain>
    </source>
</reference>
<gene>
    <name evidence="10" type="primary">lepB</name>
    <name evidence="9" type="synonym">spsB</name>
    <name evidence="11" type="ORF">CHI95_19245</name>
    <name evidence="10" type="ORF">CHI95_24820</name>
    <name evidence="9" type="ORF">GHA_04298</name>
</gene>
<dbReference type="STRING" id="587.RB151_017240"/>
<dbReference type="InterPro" id="IPR019758">
    <property type="entry name" value="Pept_S26A_signal_pept_1_CS"/>
</dbReference>
<feature type="active site" evidence="6">
    <location>
        <position position="99"/>
    </location>
</feature>
<dbReference type="PANTHER" id="PTHR43390:SF1">
    <property type="entry name" value="CHLOROPLAST PROCESSING PEPTIDASE"/>
    <property type="match status" value="1"/>
</dbReference>
<dbReference type="NCBIfam" id="TIGR02227">
    <property type="entry name" value="sigpep_I_bact"/>
    <property type="match status" value="1"/>
</dbReference>
<comment type="subcellular location">
    <subcellularLocation>
        <location evidence="7">Membrane</location>
        <topology evidence="7">Multi-pass membrane protein</topology>
    </subcellularLocation>
</comment>
<comment type="catalytic activity">
    <reaction evidence="1 7">
        <text>Cleavage of hydrophobic, N-terminal signal or leader sequences from secreted and periplasmic proteins.</text>
        <dbReference type="EC" id="3.4.21.89"/>
    </reaction>
</comment>
<evidence type="ECO:0000256" key="2">
    <source>
        <dbReference type="ARBA" id="ARBA00009370"/>
    </source>
</evidence>
<reference evidence="10 12" key="1">
    <citation type="submission" date="2017-07" db="EMBL/GenBank/DDBJ databases">
        <title>blaIMP-27 on transferable plasmids in Proteus mirabilis and Providencia rettgeri.</title>
        <authorList>
            <person name="Potter R."/>
        </authorList>
    </citation>
    <scope>NUCLEOTIDE SEQUENCE [LARGE SCALE GENOMIC DNA]</scope>
    <source>
        <strain evidence="10 12">PR1</strain>
        <plasmid evidence="10">pPR1</plasmid>
    </source>
</reference>
<geneLocation type="plasmid" evidence="10">
    <name>pPR1</name>
</geneLocation>
<dbReference type="EC" id="3.4.21.89" evidence="3 7"/>
<dbReference type="Proteomes" id="UP000834611">
    <property type="component" value="Unassembled WGS sequence"/>
</dbReference>
<evidence type="ECO:0000313" key="11">
    <source>
        <dbReference type="EMBL" id="OZS72992.1"/>
    </source>
</evidence>
<sequence length="249" mass="28558">MNFISTLILALILRILYLIYRKRKPSFYTVSLVIISVIVWSVKSYLLDYYIIPTSSMAPTLKAGDLIFAKPVDTQKEQLMRGDIVIFRAPAFPSFIYVKRIIGLAGDTITYADDKSVQINGRMIGQLNHHNDHTSTYQALQERNAQQYEYVIDNRKPFVKPIYTQWVIPDGYVFVLGDNRDHSWDSRFFENAVGTPRHLRGLVKKELLISRYLATAFTLEFMKSDFDIGENSLKVISEAQTAEGNDGDK</sequence>
<dbReference type="Gene3D" id="2.10.109.10">
    <property type="entry name" value="Umud Fragment, subunit A"/>
    <property type="match status" value="1"/>
</dbReference>
<comment type="caution">
    <text evidence="10">The sequence shown here is derived from an EMBL/GenBank/DDBJ whole genome shotgun (WGS) entry which is preliminary data.</text>
</comment>
<dbReference type="GO" id="GO:0009003">
    <property type="term" value="F:signal peptidase activity"/>
    <property type="evidence" value="ECO:0007669"/>
    <property type="project" value="UniProtKB-EC"/>
</dbReference>
<dbReference type="PROSITE" id="PS00761">
    <property type="entry name" value="SPASE_I_3"/>
    <property type="match status" value="1"/>
</dbReference>
<dbReference type="GO" id="GO:0016020">
    <property type="term" value="C:membrane"/>
    <property type="evidence" value="ECO:0007669"/>
    <property type="project" value="UniProtKB-SubCell"/>
</dbReference>
<comment type="similarity">
    <text evidence="2 7">Belongs to the peptidase S26 family.</text>
</comment>
<evidence type="ECO:0000256" key="7">
    <source>
        <dbReference type="RuleBase" id="RU362042"/>
    </source>
</evidence>
<comment type="caution">
    <text evidence="7">Lacks conserved residue(s) required for the propagation of feature annotation.</text>
</comment>
<keyword evidence="7" id="KW-1133">Transmembrane helix</keyword>
<feature type="active site" evidence="6">
    <location>
        <position position="56"/>
    </location>
</feature>
<evidence type="ECO:0000256" key="4">
    <source>
        <dbReference type="ARBA" id="ARBA00019232"/>
    </source>
</evidence>
<accession>A0A264VKE3</accession>
<dbReference type="EMBL" id="CAHPSF010000018">
    <property type="protein sequence ID" value="CAB5717363.1"/>
    <property type="molecule type" value="Genomic_DNA"/>
</dbReference>
<feature type="transmembrane region" description="Helical" evidence="7">
    <location>
        <begin position="28"/>
        <end position="47"/>
    </location>
</feature>
<name>A0A264VKE3_PRORE</name>
<evidence type="ECO:0000256" key="1">
    <source>
        <dbReference type="ARBA" id="ARBA00000677"/>
    </source>
</evidence>
<evidence type="ECO:0000313" key="12">
    <source>
        <dbReference type="Proteomes" id="UP000216001"/>
    </source>
</evidence>
<proteinExistence type="inferred from homology"/>